<evidence type="ECO:0000313" key="3">
    <source>
        <dbReference type="EMBL" id="QSX74043.1"/>
    </source>
</evidence>
<dbReference type="PROSITE" id="PS51257">
    <property type="entry name" value="PROKAR_LIPOPROTEIN"/>
    <property type="match status" value="1"/>
</dbReference>
<feature type="compositionally biased region" description="Basic and acidic residues" evidence="1">
    <location>
        <begin position="51"/>
        <end position="64"/>
    </location>
</feature>
<dbReference type="RefSeq" id="WP_200607591.1">
    <property type="nucleotide sequence ID" value="NZ_CP071517.1"/>
</dbReference>
<keyword evidence="4" id="KW-1185">Reference proteome</keyword>
<gene>
    <name evidence="3" type="ORF">HIV01_012555</name>
</gene>
<reference evidence="3 4" key="1">
    <citation type="submission" date="2021-02" db="EMBL/GenBank/DDBJ databases">
        <title>Lysobacter arenosi sp. nov., isolated from soil of gangwondo yeongwol, south Korea.</title>
        <authorList>
            <person name="Kim K.R."/>
            <person name="Kim K.H."/>
            <person name="Jeon C.O."/>
        </authorList>
    </citation>
    <scope>NUCLEOTIDE SEQUENCE [LARGE SCALE GENOMIC DNA]</scope>
    <source>
        <strain evidence="3 4">R7</strain>
    </source>
</reference>
<name>A0ABX7R7E8_9GAMM</name>
<keyword evidence="2" id="KW-0732">Signal</keyword>
<evidence type="ECO:0000256" key="1">
    <source>
        <dbReference type="SAM" id="MobiDB-lite"/>
    </source>
</evidence>
<evidence type="ECO:0000256" key="2">
    <source>
        <dbReference type="SAM" id="SignalP"/>
    </source>
</evidence>
<accession>A0ABX7R7E8</accession>
<protein>
    <recommendedName>
        <fullName evidence="5">Lipoprotein</fullName>
    </recommendedName>
</protein>
<feature type="signal peptide" evidence="2">
    <location>
        <begin position="1"/>
        <end position="16"/>
    </location>
</feature>
<feature type="region of interest" description="Disordered" evidence="1">
    <location>
        <begin position="18"/>
        <end position="75"/>
    </location>
</feature>
<evidence type="ECO:0008006" key="5">
    <source>
        <dbReference type="Google" id="ProtNLM"/>
    </source>
</evidence>
<dbReference type="EMBL" id="CP071517">
    <property type="protein sequence ID" value="QSX74043.1"/>
    <property type="molecule type" value="Genomic_DNA"/>
</dbReference>
<sequence>MSRSLLCALMALALLAGCSKPKPPDKDRPPEPQATQLRDAMQAPLEQARQAQDEARKAAEEQRAAIDAATDASSN</sequence>
<feature type="chain" id="PRO_5045423478" description="Lipoprotein" evidence="2">
    <location>
        <begin position="17"/>
        <end position="75"/>
    </location>
</feature>
<evidence type="ECO:0000313" key="4">
    <source>
        <dbReference type="Proteomes" id="UP000663400"/>
    </source>
</evidence>
<dbReference type="Proteomes" id="UP000663400">
    <property type="component" value="Chromosome"/>
</dbReference>
<organism evidence="3 4">
    <name type="scientific">Lysobacter arenosi</name>
    <dbReference type="NCBI Taxonomy" id="2795387"/>
    <lineage>
        <taxon>Bacteria</taxon>
        <taxon>Pseudomonadati</taxon>
        <taxon>Pseudomonadota</taxon>
        <taxon>Gammaproteobacteria</taxon>
        <taxon>Lysobacterales</taxon>
        <taxon>Lysobacteraceae</taxon>
        <taxon>Lysobacter</taxon>
    </lineage>
</organism>
<proteinExistence type="predicted"/>